<accession>A0A380P7F9</accession>
<sequence length="68" mass="7689">MNEQAQQLSRSTDQAHLMALEKQLADLRPELVTALERLTTAKNNQHLHNKNINVPMLKQIVTNSATRA</sequence>
<protein>
    <submittedName>
        <fullName evidence="1">Uncharacterized protein</fullName>
    </submittedName>
</protein>
<evidence type="ECO:0000313" key="1">
    <source>
        <dbReference type="EMBL" id="SUP61151.1"/>
    </source>
</evidence>
<proteinExistence type="predicted"/>
<reference evidence="1 2" key="1">
    <citation type="submission" date="2018-06" db="EMBL/GenBank/DDBJ databases">
        <authorList>
            <consortium name="Pathogen Informatics"/>
            <person name="Doyle S."/>
        </authorList>
    </citation>
    <scope>NUCLEOTIDE SEQUENCE [LARGE SCALE GENOMIC DNA]</scope>
    <source>
        <strain evidence="1 2">NCTC13645</strain>
    </source>
</reference>
<organism evidence="1 2">
    <name type="scientific">Weissella viridescens</name>
    <name type="common">Lactobacillus viridescens</name>
    <dbReference type="NCBI Taxonomy" id="1629"/>
    <lineage>
        <taxon>Bacteria</taxon>
        <taxon>Bacillati</taxon>
        <taxon>Bacillota</taxon>
        <taxon>Bacilli</taxon>
        <taxon>Lactobacillales</taxon>
        <taxon>Lactobacillaceae</taxon>
        <taxon>Weissella</taxon>
    </lineage>
</organism>
<evidence type="ECO:0000313" key="2">
    <source>
        <dbReference type="Proteomes" id="UP000254621"/>
    </source>
</evidence>
<gene>
    <name evidence="1" type="ORF">NCTC13645_02283</name>
</gene>
<name>A0A380P7F9_WEIVI</name>
<dbReference type="EMBL" id="UHIV01000006">
    <property type="protein sequence ID" value="SUP61151.1"/>
    <property type="molecule type" value="Genomic_DNA"/>
</dbReference>
<dbReference type="Proteomes" id="UP000254621">
    <property type="component" value="Unassembled WGS sequence"/>
</dbReference>
<dbReference type="AlphaFoldDB" id="A0A380P7F9"/>